<comment type="function">
    <text evidence="6">HflC and HflK could regulate a protease.</text>
</comment>
<keyword evidence="3 7" id="KW-0812">Transmembrane</keyword>
<evidence type="ECO:0000256" key="1">
    <source>
        <dbReference type="ARBA" id="ARBA00004167"/>
    </source>
</evidence>
<keyword evidence="4 7" id="KW-1133">Transmembrane helix</keyword>
<name>A0A3P3XTR0_9SPIR</name>
<keyword evidence="5 7" id="KW-0472">Membrane</keyword>
<evidence type="ECO:0000256" key="5">
    <source>
        <dbReference type="ARBA" id="ARBA00023136"/>
    </source>
</evidence>
<gene>
    <name evidence="9" type="primary">hflC</name>
    <name evidence="9" type="ORF">SPIRO4BDMA_70080</name>
</gene>
<evidence type="ECO:0000256" key="4">
    <source>
        <dbReference type="ARBA" id="ARBA00022989"/>
    </source>
</evidence>
<evidence type="ECO:0000256" key="2">
    <source>
        <dbReference type="ARBA" id="ARBA00007862"/>
    </source>
</evidence>
<dbReference type="PIRSF" id="PIRSF005651">
    <property type="entry name" value="HflC"/>
    <property type="match status" value="1"/>
</dbReference>
<dbReference type="Pfam" id="PF01145">
    <property type="entry name" value="Band_7"/>
    <property type="match status" value="1"/>
</dbReference>
<dbReference type="NCBIfam" id="TIGR01932">
    <property type="entry name" value="hflC"/>
    <property type="match status" value="1"/>
</dbReference>
<organism evidence="9">
    <name type="scientific">uncultured spirochete</name>
    <dbReference type="NCBI Taxonomy" id="156406"/>
    <lineage>
        <taxon>Bacteria</taxon>
        <taxon>Pseudomonadati</taxon>
        <taxon>Spirochaetota</taxon>
        <taxon>Spirochaetia</taxon>
        <taxon>Spirochaetales</taxon>
        <taxon>environmental samples</taxon>
    </lineage>
</organism>
<dbReference type="InterPro" id="IPR036013">
    <property type="entry name" value="Band_7/SPFH_dom_sf"/>
</dbReference>
<feature type="domain" description="Band 7" evidence="8">
    <location>
        <begin position="23"/>
        <end position="224"/>
    </location>
</feature>
<dbReference type="InterPro" id="IPR010200">
    <property type="entry name" value="HflC"/>
</dbReference>
<evidence type="ECO:0000313" key="9">
    <source>
        <dbReference type="EMBL" id="SLM19658.1"/>
    </source>
</evidence>
<dbReference type="SMART" id="SM00244">
    <property type="entry name" value="PHB"/>
    <property type="match status" value="1"/>
</dbReference>
<dbReference type="PANTHER" id="PTHR42911">
    <property type="entry name" value="MODULATOR OF FTSH PROTEASE HFLC"/>
    <property type="match status" value="1"/>
</dbReference>
<dbReference type="EMBL" id="FWDO01000007">
    <property type="protein sequence ID" value="SLM19658.1"/>
    <property type="molecule type" value="Genomic_DNA"/>
</dbReference>
<evidence type="ECO:0000259" key="8">
    <source>
        <dbReference type="SMART" id="SM00244"/>
    </source>
</evidence>
<dbReference type="GO" id="GO:0016020">
    <property type="term" value="C:membrane"/>
    <property type="evidence" value="ECO:0007669"/>
    <property type="project" value="UniProtKB-SubCell"/>
</dbReference>
<dbReference type="SUPFAM" id="SSF117892">
    <property type="entry name" value="Band 7/SPFH domain"/>
    <property type="match status" value="2"/>
</dbReference>
<reference evidence="9" key="1">
    <citation type="submission" date="2017-02" db="EMBL/GenBank/DDBJ databases">
        <authorList>
            <person name="Regsiter A."/>
            <person name="William W."/>
        </authorList>
    </citation>
    <scope>NUCLEOTIDE SEQUENCE</scope>
    <source>
        <strain evidence="9">BdmA 4</strain>
    </source>
</reference>
<feature type="transmembrane region" description="Helical" evidence="7">
    <location>
        <begin position="7"/>
        <end position="28"/>
    </location>
</feature>
<dbReference type="InterPro" id="IPR001107">
    <property type="entry name" value="Band_7"/>
</dbReference>
<evidence type="ECO:0000256" key="3">
    <source>
        <dbReference type="ARBA" id="ARBA00022692"/>
    </source>
</evidence>
<dbReference type="CDD" id="cd03405">
    <property type="entry name" value="SPFH_HflC"/>
    <property type="match status" value="1"/>
</dbReference>
<dbReference type="Gene3D" id="3.30.479.30">
    <property type="entry name" value="Band 7 domain"/>
    <property type="match status" value="1"/>
</dbReference>
<dbReference type="AlphaFoldDB" id="A0A3P3XTR0"/>
<comment type="similarity">
    <text evidence="2 6">Belongs to the band 7/mec-2 family. HflC subfamily.</text>
</comment>
<accession>A0A3P3XTR0</accession>
<proteinExistence type="inferred from homology"/>
<evidence type="ECO:0000256" key="6">
    <source>
        <dbReference type="PIRNR" id="PIRNR005651"/>
    </source>
</evidence>
<sequence>MKKIPTIILIVVVLAVVFIVAFGPLFIVQEGEQAVVVRFGKIVAQYTEAGLKWRSPFVDTVIKYPKKLMSWDGESQRIPTKENQFIYVDTTARWKIVDPVKFYESVNTLESAYGKLDDVIDSAVRTVISSNYLREAVRSSDEILNASKVETFQTGEVENSSTLQQLAITPTQYEKIEKGRRELADEMKILVANIVPTFGIEVVDILPRQIKYSDELTESVYQRMIKERNQIAQAFRSYGEGKKAEWLGKLENEKRSLLSSAYAKGESIKGKADAEASKIYADSFGRDPSFFEFWKAIESYRKTMPAFNKTLSTGMDYFKYLYSPSGR</sequence>
<protein>
    <recommendedName>
        <fullName evidence="6">Protein HflC</fullName>
    </recommendedName>
</protein>
<comment type="subcellular location">
    <subcellularLocation>
        <location evidence="1">Membrane</location>
        <topology evidence="1">Single-pass membrane protein</topology>
    </subcellularLocation>
</comment>
<dbReference type="PANTHER" id="PTHR42911:SF1">
    <property type="entry name" value="MODULATOR OF FTSH PROTEASE HFLC"/>
    <property type="match status" value="1"/>
</dbReference>
<evidence type="ECO:0000256" key="7">
    <source>
        <dbReference type="SAM" id="Phobius"/>
    </source>
</evidence>